<feature type="domain" description="HTH marR-type" evidence="8">
    <location>
        <begin position="3"/>
        <end position="138"/>
    </location>
</feature>
<dbReference type="GO" id="GO:0003700">
    <property type="term" value="F:DNA-binding transcription factor activity"/>
    <property type="evidence" value="ECO:0007669"/>
    <property type="project" value="InterPro"/>
</dbReference>
<protein>
    <recommendedName>
        <fullName evidence="6">HTH-type transcriptional regulator SarZ</fullName>
    </recommendedName>
    <alternativeName>
        <fullName evidence="7">Staphylococcal accessory regulator Z</fullName>
    </alternativeName>
</protein>
<dbReference type="GO" id="GO:0003677">
    <property type="term" value="F:DNA binding"/>
    <property type="evidence" value="ECO:0007669"/>
    <property type="project" value="UniProtKB-KW"/>
</dbReference>
<dbReference type="EMBL" id="CP096984">
    <property type="protein sequence ID" value="URZ13807.1"/>
    <property type="molecule type" value="Genomic_DNA"/>
</dbReference>
<name>A0A1S8LZ34_9CLOT</name>
<dbReference type="RefSeq" id="WP_077834777.1">
    <property type="nucleotide sequence ID" value="NZ_CP096984.1"/>
</dbReference>
<keyword evidence="9" id="KW-0614">Plasmid</keyword>
<evidence type="ECO:0000256" key="6">
    <source>
        <dbReference type="ARBA" id="ARBA00047188"/>
    </source>
</evidence>
<evidence type="ECO:0000313" key="10">
    <source>
        <dbReference type="Proteomes" id="UP000190951"/>
    </source>
</evidence>
<dbReference type="PRINTS" id="PR00598">
    <property type="entry name" value="HTHMARR"/>
</dbReference>
<dbReference type="PANTHER" id="PTHR42756:SF1">
    <property type="entry name" value="TRANSCRIPTIONAL REPRESSOR OF EMRAB OPERON"/>
    <property type="match status" value="1"/>
</dbReference>
<geneLocation type="plasmid" evidence="9 10">
    <name>p330</name>
</geneLocation>
<dbReference type="InterPro" id="IPR036388">
    <property type="entry name" value="WH-like_DNA-bd_sf"/>
</dbReference>
<comment type="similarity">
    <text evidence="5">Belongs to the SarZ family.</text>
</comment>
<evidence type="ECO:0000256" key="1">
    <source>
        <dbReference type="ARBA" id="ARBA00004496"/>
    </source>
</evidence>
<accession>A0A1S8LZ34</accession>
<dbReference type="AlphaFoldDB" id="A0A1S8LZ34"/>
<evidence type="ECO:0000313" key="9">
    <source>
        <dbReference type="EMBL" id="URZ13807.1"/>
    </source>
</evidence>
<dbReference type="InterPro" id="IPR000835">
    <property type="entry name" value="HTH_MarR-typ"/>
</dbReference>
<dbReference type="InterPro" id="IPR055166">
    <property type="entry name" value="Transc_reg_Sar_Rot_HTH"/>
</dbReference>
<evidence type="ECO:0000256" key="3">
    <source>
        <dbReference type="ARBA" id="ARBA00023125"/>
    </source>
</evidence>
<dbReference type="SUPFAM" id="SSF46785">
    <property type="entry name" value="Winged helix' DNA-binding domain"/>
    <property type="match status" value="1"/>
</dbReference>
<keyword evidence="2" id="KW-0805">Transcription regulation</keyword>
<dbReference type="STRING" id="84029.CROST_11930"/>
<gene>
    <name evidence="9" type="ORF">CROST_045850</name>
</gene>
<dbReference type="PANTHER" id="PTHR42756">
    <property type="entry name" value="TRANSCRIPTIONAL REGULATOR, MARR"/>
    <property type="match status" value="1"/>
</dbReference>
<evidence type="ECO:0000259" key="8">
    <source>
        <dbReference type="PROSITE" id="PS50995"/>
    </source>
</evidence>
<dbReference type="Gene3D" id="1.10.10.10">
    <property type="entry name" value="Winged helix-like DNA-binding domain superfamily/Winged helix DNA-binding domain"/>
    <property type="match status" value="1"/>
</dbReference>
<dbReference type="Proteomes" id="UP000190951">
    <property type="component" value="Plasmid p330"/>
</dbReference>
<keyword evidence="3" id="KW-0238">DNA-binding</keyword>
<dbReference type="Pfam" id="PF22381">
    <property type="entry name" value="Staph_reg_Sar_Rot"/>
    <property type="match status" value="1"/>
</dbReference>
<keyword evidence="10" id="KW-1185">Reference proteome</keyword>
<reference evidence="9 10" key="1">
    <citation type="submission" date="2022-04" db="EMBL/GenBank/DDBJ databases">
        <title>Genome sequence of C. roseum typestrain.</title>
        <authorList>
            <person name="Poehlein A."/>
            <person name="Schoch T."/>
            <person name="Duerre P."/>
            <person name="Daniel R."/>
        </authorList>
    </citation>
    <scope>NUCLEOTIDE SEQUENCE [LARGE SCALE GENOMIC DNA]</scope>
    <source>
        <strain evidence="9 10">DSM 7320</strain>
        <plasmid evidence="9 10">p330</plasmid>
    </source>
</reference>
<organism evidence="9 10">
    <name type="scientific">Clostridium felsineum</name>
    <dbReference type="NCBI Taxonomy" id="36839"/>
    <lineage>
        <taxon>Bacteria</taxon>
        <taxon>Bacillati</taxon>
        <taxon>Bacillota</taxon>
        <taxon>Clostridia</taxon>
        <taxon>Eubacteriales</taxon>
        <taxon>Clostridiaceae</taxon>
        <taxon>Clostridium</taxon>
    </lineage>
</organism>
<evidence type="ECO:0000256" key="5">
    <source>
        <dbReference type="ARBA" id="ARBA00046337"/>
    </source>
</evidence>
<evidence type="ECO:0000256" key="2">
    <source>
        <dbReference type="ARBA" id="ARBA00023015"/>
    </source>
</evidence>
<evidence type="ECO:0000256" key="7">
    <source>
        <dbReference type="ARBA" id="ARBA00047207"/>
    </source>
</evidence>
<dbReference type="PROSITE" id="PS50995">
    <property type="entry name" value="HTH_MARR_2"/>
    <property type="match status" value="1"/>
</dbReference>
<dbReference type="InterPro" id="IPR036390">
    <property type="entry name" value="WH_DNA-bd_sf"/>
</dbReference>
<sequence length="140" mass="16091">MNTGDIISLISKISEKTNKFIINEMKSFGIKDLAPSHGDILFVLLKNEKLTMKEISEKINKDKSTVTALIDKLIKHGYVEKTRDFKDNRVVFVTLTKKGRELKPLFEAISHNLLSTAYKDINEEESEELLKTLVKLYNNF</sequence>
<dbReference type="SMART" id="SM00347">
    <property type="entry name" value="HTH_MARR"/>
    <property type="match status" value="1"/>
</dbReference>
<keyword evidence="4" id="KW-0804">Transcription</keyword>
<evidence type="ECO:0000256" key="4">
    <source>
        <dbReference type="ARBA" id="ARBA00023163"/>
    </source>
</evidence>
<comment type="subcellular location">
    <subcellularLocation>
        <location evidence="1">Cytoplasm</location>
    </subcellularLocation>
</comment>
<proteinExistence type="inferred from homology"/>
<dbReference type="KEGG" id="crw:CROST_045850"/>
<dbReference type="GO" id="GO:0005737">
    <property type="term" value="C:cytoplasm"/>
    <property type="evidence" value="ECO:0007669"/>
    <property type="project" value="UniProtKB-SubCell"/>
</dbReference>